<accession>A0A7W9WG36</accession>
<dbReference type="AlphaFoldDB" id="A0A7W9WG36"/>
<dbReference type="RefSeq" id="WP_184559274.1">
    <property type="nucleotide sequence ID" value="NZ_BAAARS010000003.1"/>
</dbReference>
<reference evidence="1 2" key="1">
    <citation type="submission" date="2020-08" db="EMBL/GenBank/DDBJ databases">
        <title>Genomic Encyclopedia of Type Strains, Phase IV (KMG-IV): sequencing the most valuable type-strain genomes for metagenomic binning, comparative biology and taxonomic classification.</title>
        <authorList>
            <person name="Goeker M."/>
        </authorList>
    </citation>
    <scope>NUCLEOTIDE SEQUENCE [LARGE SCALE GENOMIC DNA]</scope>
    <source>
        <strain evidence="1 2">DSM 43350</strain>
    </source>
</reference>
<comment type="caution">
    <text evidence="1">The sequence shown here is derived from an EMBL/GenBank/DDBJ whole genome shotgun (WGS) entry which is preliminary data.</text>
</comment>
<evidence type="ECO:0000313" key="1">
    <source>
        <dbReference type="EMBL" id="MBB6076266.1"/>
    </source>
</evidence>
<sequence>MAPRVDNLDILVEGEIWGINLAEWSHDPDDPQPGKLTITVNNGTGNWIDVVMDSIYPDHQRIWTSGHFPRGQARTHEEEVIYHRDKTIKVNRWRPMNPFGIPRDAGGQLVFSMPDRGDVKIDITVIG</sequence>
<dbReference type="EMBL" id="JACHGV010000003">
    <property type="protein sequence ID" value="MBB6076266.1"/>
    <property type="molecule type" value="Genomic_DNA"/>
</dbReference>
<protein>
    <submittedName>
        <fullName evidence="1">Uncharacterized protein</fullName>
    </submittedName>
</protein>
<gene>
    <name evidence="1" type="ORF">HNR57_002171</name>
</gene>
<name>A0A7W9WG36_9ACTN</name>
<evidence type="ECO:0000313" key="2">
    <source>
        <dbReference type="Proteomes" id="UP000591537"/>
    </source>
</evidence>
<keyword evidence="2" id="KW-1185">Reference proteome</keyword>
<organism evidence="1 2">
    <name type="scientific">Streptomyces paradoxus</name>
    <dbReference type="NCBI Taxonomy" id="66375"/>
    <lineage>
        <taxon>Bacteria</taxon>
        <taxon>Bacillati</taxon>
        <taxon>Actinomycetota</taxon>
        <taxon>Actinomycetes</taxon>
        <taxon>Kitasatosporales</taxon>
        <taxon>Streptomycetaceae</taxon>
        <taxon>Streptomyces</taxon>
    </lineage>
</organism>
<dbReference type="Proteomes" id="UP000591537">
    <property type="component" value="Unassembled WGS sequence"/>
</dbReference>
<proteinExistence type="predicted"/>